<keyword evidence="4" id="KW-1133">Transmembrane helix</keyword>
<protein>
    <recommendedName>
        <fullName evidence="2">diguanylate cyclase</fullName>
        <ecNumber evidence="2">2.7.7.65</ecNumber>
    </recommendedName>
</protein>
<accession>A0A1I5L134</accession>
<evidence type="ECO:0000313" key="7">
    <source>
        <dbReference type="Proteomes" id="UP000182692"/>
    </source>
</evidence>
<dbReference type="SMART" id="SM00028">
    <property type="entry name" value="TPR"/>
    <property type="match status" value="4"/>
</dbReference>
<dbReference type="PANTHER" id="PTHR45138:SF9">
    <property type="entry name" value="DIGUANYLATE CYCLASE DGCM-RELATED"/>
    <property type="match status" value="1"/>
</dbReference>
<dbReference type="SMART" id="SM00267">
    <property type="entry name" value="GGDEF"/>
    <property type="match status" value="1"/>
</dbReference>
<keyword evidence="4" id="KW-0812">Transmembrane</keyword>
<organism evidence="6 7">
    <name type="scientific">Enterovibrio norvegicus DSM 15893</name>
    <dbReference type="NCBI Taxonomy" id="1121869"/>
    <lineage>
        <taxon>Bacteria</taxon>
        <taxon>Pseudomonadati</taxon>
        <taxon>Pseudomonadota</taxon>
        <taxon>Gammaproteobacteria</taxon>
        <taxon>Vibrionales</taxon>
        <taxon>Vibrionaceae</taxon>
        <taxon>Enterovibrio</taxon>
    </lineage>
</organism>
<dbReference type="InterPro" id="IPR011990">
    <property type="entry name" value="TPR-like_helical_dom_sf"/>
</dbReference>
<dbReference type="SUPFAM" id="SSF55073">
    <property type="entry name" value="Nucleotide cyclase"/>
    <property type="match status" value="1"/>
</dbReference>
<gene>
    <name evidence="6" type="ORF">SAMN03084138_00824</name>
</gene>
<reference evidence="6 7" key="1">
    <citation type="submission" date="2016-10" db="EMBL/GenBank/DDBJ databases">
        <authorList>
            <person name="de Groot N.N."/>
        </authorList>
    </citation>
    <scope>NUCLEOTIDE SEQUENCE [LARGE SCALE GENOMIC DNA]</scope>
    <source>
        <strain evidence="6 7">DSM 15893</strain>
    </source>
</reference>
<dbReference type="RefSeq" id="WP_017017906.1">
    <property type="nucleotide sequence ID" value="NZ_FOWR01000004.1"/>
</dbReference>
<dbReference type="InterPro" id="IPR050469">
    <property type="entry name" value="Diguanylate_Cyclase"/>
</dbReference>
<name>A0A1I5L134_9GAMM</name>
<evidence type="ECO:0000256" key="2">
    <source>
        <dbReference type="ARBA" id="ARBA00012528"/>
    </source>
</evidence>
<dbReference type="Pfam" id="PF00990">
    <property type="entry name" value="GGDEF"/>
    <property type="match status" value="1"/>
</dbReference>
<dbReference type="SUPFAM" id="SSF48452">
    <property type="entry name" value="TPR-like"/>
    <property type="match status" value="2"/>
</dbReference>
<proteinExistence type="predicted"/>
<dbReference type="InterPro" id="IPR000160">
    <property type="entry name" value="GGDEF_dom"/>
</dbReference>
<keyword evidence="4" id="KW-0472">Membrane</keyword>
<sequence length="669" mass="76095">MPTFFFRPVILAVLIFISFSSTAVEKTRSFEKTLNGVQSILYSVPIKARALLSDLEKVELNENQPLPLLVRYYLQKATVDILLNSPEQAVIAANRGIELAKTDPLLKAELYRLELRLSQAFIMQGDETSALQQLDALLAESETLSDPAVTAEILLVKGQAYKAQNEYDISMAALMSSLDAAKETDNDMLIERIASNLGSVLVQLNGFDKASVLLDQSYQFFRSRKMSFNQLLVKLDMAELARKQGDNKKALIEYKQALQIAQVLGDGSHRFRINLQIADLLLQAGDTKNMIRYLRATDNLRDRETIRYYISKYNHLKANEQLLNNNFQAAIDQVTPLIKDQETLSRLYRTELALYLVASKAYFGLEDYKNAYQTLLGYQDRFSTFSSDEQVDNLERQQMLFNLEKLKAENQNLSWNNVLHTLEIKTNEQQVEYLNVLVIAGISATILASLVAFGINRRRIRWGEIANTDSLTGLFNRRYFNSQLETMQKDMVSSNADVSCLLLDVDFFKRVNDTYGHPVGDKVLIGVAEMFRNNLRRDDICARVGGEEFMLLLPNSQLEQAAVIAEDLRLRISELSFHSEQGDQFGVTASFGVHPVSAKQSLSELYSDVDKLLYRAKQHGRNRVELPEGQIDGDTTTEAPEEALSMMQRSERFARQLRRLKFRFAQHFS</sequence>
<dbReference type="AlphaFoldDB" id="A0A1I5L134"/>
<comment type="catalytic activity">
    <reaction evidence="3">
        <text>2 GTP = 3',3'-c-di-GMP + 2 diphosphate</text>
        <dbReference type="Rhea" id="RHEA:24898"/>
        <dbReference type="ChEBI" id="CHEBI:33019"/>
        <dbReference type="ChEBI" id="CHEBI:37565"/>
        <dbReference type="ChEBI" id="CHEBI:58805"/>
        <dbReference type="EC" id="2.7.7.65"/>
    </reaction>
</comment>
<dbReference type="FunFam" id="3.30.70.270:FF:000001">
    <property type="entry name" value="Diguanylate cyclase domain protein"/>
    <property type="match status" value="1"/>
</dbReference>
<dbReference type="STRING" id="1121869.SAMN03084138_00824"/>
<dbReference type="GO" id="GO:0052621">
    <property type="term" value="F:diguanylate cyclase activity"/>
    <property type="evidence" value="ECO:0007669"/>
    <property type="project" value="UniProtKB-EC"/>
</dbReference>
<dbReference type="NCBIfam" id="TIGR00254">
    <property type="entry name" value="GGDEF"/>
    <property type="match status" value="1"/>
</dbReference>
<dbReference type="CDD" id="cd01949">
    <property type="entry name" value="GGDEF"/>
    <property type="match status" value="1"/>
</dbReference>
<dbReference type="Gene3D" id="3.30.70.270">
    <property type="match status" value="1"/>
</dbReference>
<evidence type="ECO:0000259" key="5">
    <source>
        <dbReference type="PROSITE" id="PS50887"/>
    </source>
</evidence>
<evidence type="ECO:0000256" key="1">
    <source>
        <dbReference type="ARBA" id="ARBA00001946"/>
    </source>
</evidence>
<evidence type="ECO:0000256" key="4">
    <source>
        <dbReference type="SAM" id="Phobius"/>
    </source>
</evidence>
<dbReference type="OrthoDB" id="6191081at2"/>
<dbReference type="EMBL" id="FOWR01000004">
    <property type="protein sequence ID" value="SFO90566.1"/>
    <property type="molecule type" value="Genomic_DNA"/>
</dbReference>
<dbReference type="InterPro" id="IPR019734">
    <property type="entry name" value="TPR_rpt"/>
</dbReference>
<dbReference type="PROSITE" id="PS50887">
    <property type="entry name" value="GGDEF"/>
    <property type="match status" value="1"/>
</dbReference>
<dbReference type="PANTHER" id="PTHR45138">
    <property type="entry name" value="REGULATORY COMPONENTS OF SENSORY TRANSDUCTION SYSTEM"/>
    <property type="match status" value="1"/>
</dbReference>
<dbReference type="InterPro" id="IPR029787">
    <property type="entry name" value="Nucleotide_cyclase"/>
</dbReference>
<evidence type="ECO:0000313" key="6">
    <source>
        <dbReference type="EMBL" id="SFO90566.1"/>
    </source>
</evidence>
<comment type="cofactor">
    <cofactor evidence="1">
        <name>Mg(2+)</name>
        <dbReference type="ChEBI" id="CHEBI:18420"/>
    </cofactor>
</comment>
<dbReference type="Proteomes" id="UP000182692">
    <property type="component" value="Unassembled WGS sequence"/>
</dbReference>
<dbReference type="GeneID" id="35872630"/>
<feature type="domain" description="GGDEF" evidence="5">
    <location>
        <begin position="496"/>
        <end position="629"/>
    </location>
</feature>
<dbReference type="InterPro" id="IPR043128">
    <property type="entry name" value="Rev_trsase/Diguanyl_cyclase"/>
</dbReference>
<dbReference type="EC" id="2.7.7.65" evidence="2"/>
<feature type="transmembrane region" description="Helical" evidence="4">
    <location>
        <begin position="433"/>
        <end position="455"/>
    </location>
</feature>
<dbReference type="Gene3D" id="1.25.40.10">
    <property type="entry name" value="Tetratricopeptide repeat domain"/>
    <property type="match status" value="1"/>
</dbReference>
<evidence type="ECO:0000256" key="3">
    <source>
        <dbReference type="ARBA" id="ARBA00034247"/>
    </source>
</evidence>